<comment type="caution">
    <text evidence="9">The sequence shown here is derived from an EMBL/GenBank/DDBJ whole genome shotgun (WGS) entry which is preliminary data.</text>
</comment>
<dbReference type="Gene3D" id="2.40.160.60">
    <property type="entry name" value="Outer membrane protein transport protein (OMPP1/FadL/TodX)"/>
    <property type="match status" value="1"/>
</dbReference>
<evidence type="ECO:0000313" key="9">
    <source>
        <dbReference type="EMBL" id="KFB09867.1"/>
    </source>
</evidence>
<evidence type="ECO:0000256" key="1">
    <source>
        <dbReference type="ARBA" id="ARBA00004571"/>
    </source>
</evidence>
<dbReference type="Pfam" id="PF03349">
    <property type="entry name" value="Toluene_X"/>
    <property type="match status" value="1"/>
</dbReference>
<dbReference type="PANTHER" id="PTHR35093:SF8">
    <property type="entry name" value="OUTER MEMBRANE PROTEIN NMB0088-RELATED"/>
    <property type="match status" value="1"/>
</dbReference>
<accession>A0A084UA81</accession>
<keyword evidence="7" id="KW-0998">Cell outer membrane</keyword>
<evidence type="ECO:0000256" key="5">
    <source>
        <dbReference type="ARBA" id="ARBA00022729"/>
    </source>
</evidence>
<keyword evidence="3" id="KW-1134">Transmembrane beta strand</keyword>
<dbReference type="SUPFAM" id="SSF56935">
    <property type="entry name" value="Porins"/>
    <property type="match status" value="1"/>
</dbReference>
<dbReference type="eggNOG" id="COG2067">
    <property type="taxonomic scope" value="Bacteria"/>
</dbReference>
<dbReference type="GO" id="GO:0009279">
    <property type="term" value="C:cell outer membrane"/>
    <property type="evidence" value="ECO:0007669"/>
    <property type="project" value="UniProtKB-SubCell"/>
</dbReference>
<evidence type="ECO:0000256" key="4">
    <source>
        <dbReference type="ARBA" id="ARBA00022692"/>
    </source>
</evidence>
<dbReference type="InterPro" id="IPR005017">
    <property type="entry name" value="OMPP1/FadL/TodX"/>
</dbReference>
<evidence type="ECO:0000256" key="3">
    <source>
        <dbReference type="ARBA" id="ARBA00022452"/>
    </source>
</evidence>
<name>A0A084UA81_9HYPH</name>
<comment type="subcellular location">
    <subcellularLocation>
        <location evidence="1">Cell outer membrane</location>
        <topology evidence="1">Multi-pass membrane protein</topology>
    </subcellularLocation>
</comment>
<reference evidence="9 10" key="1">
    <citation type="submission" date="2014-05" db="EMBL/GenBank/DDBJ databases">
        <title>Draft Genome Sequence of Nitratireductor basaltis Strain UMTGB225, A Marine Bacterium Isolated from Green Barrel Tunicate.</title>
        <authorList>
            <person name="Gan H.Y."/>
        </authorList>
    </citation>
    <scope>NUCLEOTIDE SEQUENCE [LARGE SCALE GENOMIC DNA]</scope>
    <source>
        <strain evidence="9 10">UMTGB225</strain>
    </source>
</reference>
<sequence>MRFRGMGYTALSLVLMAGAAQANGFSRGTADTDILYEPGNFNMRAGVTIVAPSQKTSKNPTVTGVGAGDDLVGQDYLGTYAIPSVGIKYGITDSLSCAVTYTDSFGADSDFGGLKKGAKGIVTEEFVVNEFGGTCAYFVPVGPGRLAILGGAFVERFDYNLDAYPVSIGSGMVPYNVQLEGNAYGWRAGLGYEIPDIALRAQLLYKSGTSHTPDGTFSVASGALASGPAMGVGELPQTVELRVQSGIAPGWLAFGSVLWTDWSVNETLQISAGGTTSENKYYWRDGWTVTGGVGHVFNDRMSGAVSLQWDRGVSTGYDLRTDKWVLGAGISLKDDLGGELRLGAAAAYLASGEVTEGSPLAGDDTGWAVDSGWAGILSAAYKVNW</sequence>
<dbReference type="AlphaFoldDB" id="A0A084UA81"/>
<keyword evidence="4" id="KW-0812">Transmembrane</keyword>
<gene>
    <name evidence="9" type="ORF">EL18_00889</name>
</gene>
<dbReference type="PANTHER" id="PTHR35093">
    <property type="entry name" value="OUTER MEMBRANE PROTEIN NMB0088-RELATED"/>
    <property type="match status" value="1"/>
</dbReference>
<evidence type="ECO:0000313" key="10">
    <source>
        <dbReference type="Proteomes" id="UP000053675"/>
    </source>
</evidence>
<dbReference type="STRING" id="472175.EL18_00889"/>
<dbReference type="GO" id="GO:0015483">
    <property type="term" value="F:long-chain fatty acid transporting porin activity"/>
    <property type="evidence" value="ECO:0007669"/>
    <property type="project" value="TreeGrafter"/>
</dbReference>
<dbReference type="EMBL" id="JMQM01000001">
    <property type="protein sequence ID" value="KFB09867.1"/>
    <property type="molecule type" value="Genomic_DNA"/>
</dbReference>
<dbReference type="OrthoDB" id="6679728at2"/>
<dbReference type="PATRIC" id="fig|472175.3.peg.900"/>
<dbReference type="Proteomes" id="UP000053675">
    <property type="component" value="Unassembled WGS sequence"/>
</dbReference>
<evidence type="ECO:0000256" key="8">
    <source>
        <dbReference type="SAM" id="SignalP"/>
    </source>
</evidence>
<feature type="signal peptide" evidence="8">
    <location>
        <begin position="1"/>
        <end position="22"/>
    </location>
</feature>
<evidence type="ECO:0000256" key="7">
    <source>
        <dbReference type="ARBA" id="ARBA00023237"/>
    </source>
</evidence>
<evidence type="ECO:0000256" key="2">
    <source>
        <dbReference type="ARBA" id="ARBA00008163"/>
    </source>
</evidence>
<keyword evidence="10" id="KW-1185">Reference proteome</keyword>
<organism evidence="9 10">
    <name type="scientific">Nitratireductor basaltis</name>
    <dbReference type="NCBI Taxonomy" id="472175"/>
    <lineage>
        <taxon>Bacteria</taxon>
        <taxon>Pseudomonadati</taxon>
        <taxon>Pseudomonadota</taxon>
        <taxon>Alphaproteobacteria</taxon>
        <taxon>Hyphomicrobiales</taxon>
        <taxon>Phyllobacteriaceae</taxon>
        <taxon>Nitratireductor</taxon>
    </lineage>
</organism>
<proteinExistence type="inferred from homology"/>
<protein>
    <submittedName>
        <fullName evidence="9">Membrane protein involved in aromatic hydrocarbon degradation</fullName>
    </submittedName>
</protein>
<keyword evidence="6" id="KW-0472">Membrane</keyword>
<dbReference type="RefSeq" id="WP_036480136.1">
    <property type="nucleotide sequence ID" value="NZ_JMQM01000001.1"/>
</dbReference>
<comment type="similarity">
    <text evidence="2">Belongs to the OmpP1/FadL family.</text>
</comment>
<evidence type="ECO:0000256" key="6">
    <source>
        <dbReference type="ARBA" id="ARBA00023136"/>
    </source>
</evidence>
<feature type="chain" id="PRO_5001783093" evidence="8">
    <location>
        <begin position="23"/>
        <end position="385"/>
    </location>
</feature>
<keyword evidence="5 8" id="KW-0732">Signal</keyword>